<dbReference type="PANTHER" id="PTHR39624:SF2">
    <property type="entry name" value="OSMC-LIKE PROTEIN"/>
    <property type="match status" value="1"/>
</dbReference>
<dbReference type="Gene3D" id="3.30.300.20">
    <property type="match status" value="1"/>
</dbReference>
<organism evidence="1">
    <name type="scientific">hydrocarbon metagenome</name>
    <dbReference type="NCBI Taxonomy" id="938273"/>
    <lineage>
        <taxon>unclassified sequences</taxon>
        <taxon>metagenomes</taxon>
        <taxon>ecological metagenomes</taxon>
    </lineage>
</organism>
<dbReference type="EMBL" id="LNQE01000954">
    <property type="protein sequence ID" value="KUG22589.1"/>
    <property type="molecule type" value="Genomic_DNA"/>
</dbReference>
<gene>
    <name evidence="1" type="ORF">ASZ90_007635</name>
</gene>
<accession>A0A0W8FNT6</accession>
<proteinExistence type="predicted"/>
<dbReference type="Pfam" id="PF02566">
    <property type="entry name" value="OsmC"/>
    <property type="match status" value="1"/>
</dbReference>
<name>A0A0W8FNT6_9ZZZZ</name>
<dbReference type="InterPro" id="IPR015946">
    <property type="entry name" value="KH_dom-like_a/b"/>
</dbReference>
<dbReference type="InterPro" id="IPR003718">
    <property type="entry name" value="OsmC/Ohr_fam"/>
</dbReference>
<evidence type="ECO:0000313" key="1">
    <source>
        <dbReference type="EMBL" id="KUG22589.1"/>
    </source>
</evidence>
<evidence type="ECO:0008006" key="2">
    <source>
        <dbReference type="Google" id="ProtNLM"/>
    </source>
</evidence>
<reference evidence="1" key="1">
    <citation type="journal article" date="2015" name="Proc. Natl. Acad. Sci. U.S.A.">
        <title>Networks of energetic and metabolic interactions define dynamics in microbial communities.</title>
        <authorList>
            <person name="Embree M."/>
            <person name="Liu J.K."/>
            <person name="Al-Bassam M.M."/>
            <person name="Zengler K."/>
        </authorList>
    </citation>
    <scope>NUCLEOTIDE SEQUENCE</scope>
</reference>
<dbReference type="PANTHER" id="PTHR39624">
    <property type="entry name" value="PROTEIN INVOLVED IN RIMO-MEDIATED BETA-METHYLTHIOLATION OF RIBOSOMAL PROTEIN S12 YCAO"/>
    <property type="match status" value="1"/>
</dbReference>
<protein>
    <recommendedName>
        <fullName evidence="2">Osmotically inducible protein OsmC</fullName>
    </recommendedName>
</protein>
<dbReference type="InterPro" id="IPR036102">
    <property type="entry name" value="OsmC/Ohrsf"/>
</dbReference>
<comment type="caution">
    <text evidence="1">The sequence shown here is derived from an EMBL/GenBank/DDBJ whole genome shotgun (WGS) entry which is preliminary data.</text>
</comment>
<dbReference type="SUPFAM" id="SSF82784">
    <property type="entry name" value="OsmC-like"/>
    <property type="match status" value="1"/>
</dbReference>
<sequence length="137" mass="15199">MESKFNITFDGNKKISAHFREFTVHTDQPVAGGGENTAPSPFEMFLASIGTCAGFYVASFCQSRSITTDNISIIQTVFRNDTTHMVEKVTLDIILPPDFPEKYKAAVIKAADTCTVKKHFLQPPEIQVKANIQQKEA</sequence>
<dbReference type="AlphaFoldDB" id="A0A0W8FNT6"/>